<organism evidence="4">
    <name type="scientific">Anisakis simplex</name>
    <name type="common">Herring worm</name>
    <dbReference type="NCBI Taxonomy" id="6269"/>
    <lineage>
        <taxon>Eukaryota</taxon>
        <taxon>Metazoa</taxon>
        <taxon>Ecdysozoa</taxon>
        <taxon>Nematoda</taxon>
        <taxon>Chromadorea</taxon>
        <taxon>Rhabditida</taxon>
        <taxon>Spirurina</taxon>
        <taxon>Ascaridomorpha</taxon>
        <taxon>Ascaridoidea</taxon>
        <taxon>Anisakidae</taxon>
        <taxon>Anisakis</taxon>
        <taxon>Anisakis simplex complex</taxon>
    </lineage>
</organism>
<protein>
    <submittedName>
        <fullName evidence="2 4">Uncharacterized protein</fullName>
    </submittedName>
</protein>
<gene>
    <name evidence="2" type="ORF">ASIM_LOCUS18961</name>
</gene>
<evidence type="ECO:0000313" key="2">
    <source>
        <dbReference type="EMBL" id="VDK66855.1"/>
    </source>
</evidence>
<name>A0A0M3KF13_ANISI</name>
<keyword evidence="1" id="KW-0472">Membrane</keyword>
<evidence type="ECO:0000313" key="4">
    <source>
        <dbReference type="WBParaSite" id="ASIM_0001957201-mRNA-1"/>
    </source>
</evidence>
<proteinExistence type="predicted"/>
<dbReference type="AlphaFoldDB" id="A0A0M3KF13"/>
<dbReference type="WBParaSite" id="ASIM_0001957201-mRNA-1">
    <property type="protein sequence ID" value="ASIM_0001957201-mRNA-1"/>
    <property type="gene ID" value="ASIM_0001957201"/>
</dbReference>
<accession>A0A0M3KF13</accession>
<keyword evidence="1" id="KW-0812">Transmembrane</keyword>
<dbReference type="EMBL" id="UYRR01036368">
    <property type="protein sequence ID" value="VDK66855.1"/>
    <property type="molecule type" value="Genomic_DNA"/>
</dbReference>
<evidence type="ECO:0000313" key="3">
    <source>
        <dbReference type="Proteomes" id="UP000267096"/>
    </source>
</evidence>
<keyword evidence="1" id="KW-1133">Transmembrane helix</keyword>
<dbReference type="OrthoDB" id="10642962at2759"/>
<reference evidence="4" key="1">
    <citation type="submission" date="2017-02" db="UniProtKB">
        <authorList>
            <consortium name="WormBaseParasite"/>
        </authorList>
    </citation>
    <scope>IDENTIFICATION</scope>
</reference>
<dbReference type="Proteomes" id="UP000267096">
    <property type="component" value="Unassembled WGS sequence"/>
</dbReference>
<keyword evidence="3" id="KW-1185">Reference proteome</keyword>
<evidence type="ECO:0000256" key="1">
    <source>
        <dbReference type="SAM" id="Phobius"/>
    </source>
</evidence>
<feature type="transmembrane region" description="Helical" evidence="1">
    <location>
        <begin position="50"/>
        <end position="71"/>
    </location>
</feature>
<sequence>MSRIAPEDLDATATMAWSRMASCSVDETDGEEQKKDHALKLDWFTHKIRILFTVRMFTAALMCLCFIALSITTSNLAGTMVCMFAPKPEAPMRVKRFMNESRAKQYFVEDLIGKLANETNEWKNESLLQTCEWSMITNAIDRYPAESDDGSALDTLQQYESRNLARRLSSQIEMRPCREEDPTLEWTSLQKGS</sequence>
<reference evidence="2 3" key="2">
    <citation type="submission" date="2018-11" db="EMBL/GenBank/DDBJ databases">
        <authorList>
            <consortium name="Pathogen Informatics"/>
        </authorList>
    </citation>
    <scope>NUCLEOTIDE SEQUENCE [LARGE SCALE GENOMIC DNA]</scope>
</reference>